<keyword evidence="3" id="KW-1185">Reference proteome</keyword>
<feature type="region of interest" description="Disordered" evidence="1">
    <location>
        <begin position="224"/>
        <end position="253"/>
    </location>
</feature>
<dbReference type="InParanoid" id="A0A5C3PGY2"/>
<evidence type="ECO:0000313" key="3">
    <source>
        <dbReference type="Proteomes" id="UP000308197"/>
    </source>
</evidence>
<dbReference type="AlphaFoldDB" id="A0A5C3PGY2"/>
<evidence type="ECO:0000256" key="1">
    <source>
        <dbReference type="SAM" id="MobiDB-lite"/>
    </source>
</evidence>
<gene>
    <name evidence="2" type="ORF">K466DRAFT_566790</name>
</gene>
<reference evidence="2 3" key="1">
    <citation type="journal article" date="2019" name="Nat. Ecol. Evol.">
        <title>Megaphylogeny resolves global patterns of mushroom evolution.</title>
        <authorList>
            <person name="Varga T."/>
            <person name="Krizsan K."/>
            <person name="Foldi C."/>
            <person name="Dima B."/>
            <person name="Sanchez-Garcia M."/>
            <person name="Sanchez-Ramirez S."/>
            <person name="Szollosi G.J."/>
            <person name="Szarkandi J.G."/>
            <person name="Papp V."/>
            <person name="Albert L."/>
            <person name="Andreopoulos W."/>
            <person name="Angelini C."/>
            <person name="Antonin V."/>
            <person name="Barry K.W."/>
            <person name="Bougher N.L."/>
            <person name="Buchanan P."/>
            <person name="Buyck B."/>
            <person name="Bense V."/>
            <person name="Catcheside P."/>
            <person name="Chovatia M."/>
            <person name="Cooper J."/>
            <person name="Damon W."/>
            <person name="Desjardin D."/>
            <person name="Finy P."/>
            <person name="Geml J."/>
            <person name="Haridas S."/>
            <person name="Hughes K."/>
            <person name="Justo A."/>
            <person name="Karasinski D."/>
            <person name="Kautmanova I."/>
            <person name="Kiss B."/>
            <person name="Kocsube S."/>
            <person name="Kotiranta H."/>
            <person name="LaButti K.M."/>
            <person name="Lechner B.E."/>
            <person name="Liimatainen K."/>
            <person name="Lipzen A."/>
            <person name="Lukacs Z."/>
            <person name="Mihaltcheva S."/>
            <person name="Morgado L.N."/>
            <person name="Niskanen T."/>
            <person name="Noordeloos M.E."/>
            <person name="Ohm R.A."/>
            <person name="Ortiz-Santana B."/>
            <person name="Ovrebo C."/>
            <person name="Racz N."/>
            <person name="Riley R."/>
            <person name="Savchenko A."/>
            <person name="Shiryaev A."/>
            <person name="Soop K."/>
            <person name="Spirin V."/>
            <person name="Szebenyi C."/>
            <person name="Tomsovsky M."/>
            <person name="Tulloss R.E."/>
            <person name="Uehling J."/>
            <person name="Grigoriev I.V."/>
            <person name="Vagvolgyi C."/>
            <person name="Papp T."/>
            <person name="Martin F.M."/>
            <person name="Miettinen O."/>
            <person name="Hibbett D.S."/>
            <person name="Nagy L.G."/>
        </authorList>
    </citation>
    <scope>NUCLEOTIDE SEQUENCE [LARGE SCALE GENOMIC DNA]</scope>
    <source>
        <strain evidence="2 3">HHB13444</strain>
    </source>
</reference>
<protein>
    <submittedName>
        <fullName evidence="2">Uncharacterized protein</fullName>
    </submittedName>
</protein>
<sequence>MGSRQCPDKVVAVYRDFTITRDIDKNGEIIPLKRELYKEPMPADKMMFAPTFQIVNLFDPMPFQPTLANDLSSFTQVFIHTLLAQRITEGVITRPELTMYRKMLEMDPDELRSNRDSQCRDVRAIIAYYDGCLDTSPDAASGRFGDMVSIMKFLWLVLQINYGQGITNRLPSQWTRYEGDPTKAAEEYDHYLGQFQVLAEDYDSVQAQIKADMDASFARLREKSRKKAEADEAGNKAAEDEKASETGKGERSL</sequence>
<organism evidence="2 3">
    <name type="scientific">Polyporus arcularius HHB13444</name>
    <dbReference type="NCBI Taxonomy" id="1314778"/>
    <lineage>
        <taxon>Eukaryota</taxon>
        <taxon>Fungi</taxon>
        <taxon>Dikarya</taxon>
        <taxon>Basidiomycota</taxon>
        <taxon>Agaricomycotina</taxon>
        <taxon>Agaricomycetes</taxon>
        <taxon>Polyporales</taxon>
        <taxon>Polyporaceae</taxon>
        <taxon>Polyporus</taxon>
    </lineage>
</organism>
<dbReference type="EMBL" id="ML211270">
    <property type="protein sequence ID" value="TFK85163.1"/>
    <property type="molecule type" value="Genomic_DNA"/>
</dbReference>
<proteinExistence type="predicted"/>
<accession>A0A5C3PGY2</accession>
<dbReference type="Proteomes" id="UP000308197">
    <property type="component" value="Unassembled WGS sequence"/>
</dbReference>
<evidence type="ECO:0000313" key="2">
    <source>
        <dbReference type="EMBL" id="TFK85163.1"/>
    </source>
</evidence>
<feature type="compositionally biased region" description="Basic and acidic residues" evidence="1">
    <location>
        <begin position="227"/>
        <end position="253"/>
    </location>
</feature>
<name>A0A5C3PGY2_9APHY</name>